<proteinExistence type="predicted"/>
<organism evidence="2 3">
    <name type="scientific">Pseudomonas antarctica</name>
    <dbReference type="NCBI Taxonomy" id="219572"/>
    <lineage>
        <taxon>Bacteria</taxon>
        <taxon>Pseudomonadati</taxon>
        <taxon>Pseudomonadota</taxon>
        <taxon>Gammaproteobacteria</taxon>
        <taxon>Pseudomonadales</taxon>
        <taxon>Pseudomonadaceae</taxon>
        <taxon>Pseudomonas</taxon>
    </lineage>
</organism>
<evidence type="ECO:0000313" key="4">
    <source>
        <dbReference type="Proteomes" id="UP000748067"/>
    </source>
</evidence>
<evidence type="ECO:0000313" key="1">
    <source>
        <dbReference type="EMBL" id="KAF2407018.1"/>
    </source>
</evidence>
<protein>
    <submittedName>
        <fullName evidence="2">Uncharacterized protein</fullName>
    </submittedName>
</protein>
<gene>
    <name evidence="1" type="ORF">PSAN_39460</name>
    <name evidence="2" type="ORF">SAMN04490179_3392</name>
</gene>
<keyword evidence="4" id="KW-1185">Reference proteome</keyword>
<dbReference type="EMBL" id="LT629704">
    <property type="protein sequence ID" value="SDN26431.1"/>
    <property type="molecule type" value="Genomic_DNA"/>
</dbReference>
<reference evidence="2 3" key="2">
    <citation type="submission" date="2016-10" db="EMBL/GenBank/DDBJ databases">
        <authorList>
            <person name="de Groot N.N."/>
        </authorList>
    </citation>
    <scope>NUCLEOTIDE SEQUENCE [LARGE SCALE GENOMIC DNA]</scope>
    <source>
        <strain evidence="2 3">BS2772</strain>
    </source>
</reference>
<dbReference type="RefSeq" id="WP_083358114.1">
    <property type="nucleotide sequence ID" value="NZ_JBLHDY010000018.1"/>
</dbReference>
<sequence length="342" mass="38207">MSGSVLNLFFTDDQVVNIKYFSTRCVPQIRDAATAIENLRQEEIDKSYVKGLQISDIVQLRDKSIEAARSLGALEGWKDKLNPALPDISKRVVGFCKETIQIIEKLPSINALALKDFTEETVKSMPGCSLSTEELDKVRVVGERIEELKGNIAGSHKTVSEFQAAITTFKQLINVEVLPRLSRIYDLFVAAGVGAEVRALSQLIQRKSDEFHFELSKLKILDNDADIAVVNARIDAKIKEIEVEIAKKELLVIAAKNGSNGLLYELEDLGSACFYMFNIVKRDGAKINYFEALWINTLELISSSKTKVDGIKDTNGMLLFKLRLSGIMKDWDAVVKDINFEP</sequence>
<dbReference type="SUPFAM" id="SSF58100">
    <property type="entry name" value="Bacterial hemolysins"/>
    <property type="match status" value="1"/>
</dbReference>
<dbReference type="EMBL" id="JXDI01000002">
    <property type="protein sequence ID" value="KAF2407018.1"/>
    <property type="molecule type" value="Genomic_DNA"/>
</dbReference>
<dbReference type="AlphaFoldDB" id="A0A1G9ZZU0"/>
<reference evidence="1 4" key="1">
    <citation type="submission" date="2015-01" db="EMBL/GenBank/DDBJ databases">
        <title>Genome Sequence of Pseudomonas antarctica CMS 35.</title>
        <authorList>
            <person name="Voget S."/>
            <person name="Chow J."/>
            <person name="Daniel R."/>
            <person name="Streit W."/>
        </authorList>
    </citation>
    <scope>NUCLEOTIDE SEQUENCE [LARGE SCALE GENOMIC DNA]</scope>
    <source>
        <strain evidence="1 4">CMS 35</strain>
    </source>
</reference>
<evidence type="ECO:0000313" key="3">
    <source>
        <dbReference type="Proteomes" id="UP000182470"/>
    </source>
</evidence>
<evidence type="ECO:0000313" key="2">
    <source>
        <dbReference type="EMBL" id="SDN26431.1"/>
    </source>
</evidence>
<accession>A0A1G9ZZU0</accession>
<dbReference type="Proteomes" id="UP000748067">
    <property type="component" value="Unassembled WGS sequence"/>
</dbReference>
<name>A0A1G9ZZU0_9PSED</name>
<dbReference type="Proteomes" id="UP000182470">
    <property type="component" value="Chromosome I"/>
</dbReference>